<proteinExistence type="predicted"/>
<dbReference type="Proteomes" id="UP000004848">
    <property type="component" value="Unassembled WGS sequence"/>
</dbReference>
<protein>
    <submittedName>
        <fullName evidence="1">Uncharacterized protein</fullName>
    </submittedName>
</protein>
<gene>
    <name evidence="1" type="ORF">SIAM614_31693</name>
</gene>
<reference evidence="1 2" key="1">
    <citation type="submission" date="2006-05" db="EMBL/GenBank/DDBJ databases">
        <authorList>
            <person name="King G."/>
            <person name="Ferriera S."/>
            <person name="Johnson J."/>
            <person name="Kravitz S."/>
            <person name="Beeson K."/>
            <person name="Sutton G."/>
            <person name="Rogers Y.-H."/>
            <person name="Friedman R."/>
            <person name="Frazier M."/>
            <person name="Venter J.C."/>
        </authorList>
    </citation>
    <scope>NUCLEOTIDE SEQUENCE [LARGE SCALE GENOMIC DNA]</scope>
    <source>
        <strain evidence="2">ATCC 25650 / DSM 13394 / JCM 20685 / NBRC 16684 / NCIMB 2208 / IAM 12614 / B1</strain>
    </source>
</reference>
<accession>A0P4D5</accession>
<comment type="caution">
    <text evidence="1">The sequence shown here is derived from an EMBL/GenBank/DDBJ whole genome shotgun (WGS) entry which is preliminary data.</text>
</comment>
<evidence type="ECO:0000313" key="1">
    <source>
        <dbReference type="EMBL" id="EAV40110.1"/>
    </source>
</evidence>
<sequence>MPNLLFMQRMKRGPRRLLKKRRQKGLLLKILRRKYFGIAIKR</sequence>
<dbReference type="AlphaFoldDB" id="A0P4D5"/>
<name>A0P4D5_ROSAI</name>
<dbReference type="EMBL" id="AAUW01000045">
    <property type="protein sequence ID" value="EAV40110.1"/>
    <property type="molecule type" value="Genomic_DNA"/>
</dbReference>
<organism evidence="1 2">
    <name type="scientific">Roseibium aggregatum (strain ATCC 25650 / DSM 13394 / JCM 20685 / NBRC 16684 / NCIMB 2208 / IAM 12614 / B1)</name>
    <name type="common">Stappia aggregata</name>
    <dbReference type="NCBI Taxonomy" id="384765"/>
    <lineage>
        <taxon>Bacteria</taxon>
        <taxon>Pseudomonadati</taxon>
        <taxon>Pseudomonadota</taxon>
        <taxon>Alphaproteobacteria</taxon>
        <taxon>Hyphomicrobiales</taxon>
        <taxon>Stappiaceae</taxon>
        <taxon>Roseibium</taxon>
    </lineage>
</organism>
<evidence type="ECO:0000313" key="2">
    <source>
        <dbReference type="Proteomes" id="UP000004848"/>
    </source>
</evidence>